<dbReference type="KEGG" id="hrr:HZS55_19395"/>
<gene>
    <name evidence="3" type="ORF">HZS55_19395</name>
</gene>
<dbReference type="RefSeq" id="WP_179909193.1">
    <property type="nucleotide sequence ID" value="NZ_CP058910.1"/>
</dbReference>
<keyword evidence="1" id="KW-0472">Membrane</keyword>
<sequence>MADEFAKGMAVFSAAGLAWLTLAGWYRTPSFEGSGVQLVAPVEGVNTVYGELGVAIMDVMAWFAVFGALTFWVIIPAVEELRTAYADRSN</sequence>
<protein>
    <recommendedName>
        <fullName evidence="2">DUF7314 domain-containing protein</fullName>
    </recommendedName>
</protein>
<dbReference type="InterPro" id="IPR055738">
    <property type="entry name" value="DUF7314"/>
</dbReference>
<proteinExistence type="predicted"/>
<dbReference type="OrthoDB" id="209648at2157"/>
<reference evidence="3 4" key="1">
    <citation type="submission" date="2020-07" db="EMBL/GenBank/DDBJ databases">
        <title>Halosimplex pelagicum sp. nov. and Halosimplex rubrum sp. nov., isolated from salted brown alga Laminaria, and emended description of the genus Halosimplex.</title>
        <authorList>
            <person name="Cui H."/>
        </authorList>
    </citation>
    <scope>NUCLEOTIDE SEQUENCE [LARGE SCALE GENOMIC DNA]</scope>
    <source>
        <strain evidence="3 4">R27</strain>
    </source>
</reference>
<evidence type="ECO:0000259" key="2">
    <source>
        <dbReference type="Pfam" id="PF23996"/>
    </source>
</evidence>
<evidence type="ECO:0000256" key="1">
    <source>
        <dbReference type="SAM" id="Phobius"/>
    </source>
</evidence>
<keyword evidence="1" id="KW-0812">Transmembrane</keyword>
<keyword evidence="1" id="KW-1133">Transmembrane helix</keyword>
<dbReference type="Pfam" id="PF23996">
    <property type="entry name" value="DUF7314"/>
    <property type="match status" value="1"/>
</dbReference>
<dbReference type="GeneID" id="56080076"/>
<feature type="domain" description="DUF7314" evidence="2">
    <location>
        <begin position="1"/>
        <end position="88"/>
    </location>
</feature>
<evidence type="ECO:0000313" key="4">
    <source>
        <dbReference type="Proteomes" id="UP000509667"/>
    </source>
</evidence>
<name>A0A7D5P6W0_9EURY</name>
<dbReference type="EMBL" id="CP058910">
    <property type="protein sequence ID" value="QLH79325.1"/>
    <property type="molecule type" value="Genomic_DNA"/>
</dbReference>
<evidence type="ECO:0000313" key="3">
    <source>
        <dbReference type="EMBL" id="QLH79325.1"/>
    </source>
</evidence>
<dbReference type="AlphaFoldDB" id="A0A7D5P6W0"/>
<keyword evidence="4" id="KW-1185">Reference proteome</keyword>
<accession>A0A7D5P6W0</accession>
<feature type="transmembrane region" description="Helical" evidence="1">
    <location>
        <begin position="59"/>
        <end position="78"/>
    </location>
</feature>
<organism evidence="3 4">
    <name type="scientific">Halosimplex rubrum</name>
    <dbReference type="NCBI Taxonomy" id="869889"/>
    <lineage>
        <taxon>Archaea</taxon>
        <taxon>Methanobacteriati</taxon>
        <taxon>Methanobacteriota</taxon>
        <taxon>Stenosarchaea group</taxon>
        <taxon>Halobacteria</taxon>
        <taxon>Halobacteriales</taxon>
        <taxon>Haloarculaceae</taxon>
        <taxon>Halosimplex</taxon>
    </lineage>
</organism>
<dbReference type="Proteomes" id="UP000509667">
    <property type="component" value="Chromosome"/>
</dbReference>